<feature type="region of interest" description="Disordered" evidence="3">
    <location>
        <begin position="85"/>
        <end position="113"/>
    </location>
</feature>
<accession>A0A9Q3JRC9</accession>
<dbReference type="InterPro" id="IPR043502">
    <property type="entry name" value="DNA/RNA_pol_sf"/>
</dbReference>
<dbReference type="Proteomes" id="UP000765509">
    <property type="component" value="Unassembled WGS sequence"/>
</dbReference>
<feature type="domain" description="CCHC-type" evidence="4">
    <location>
        <begin position="113"/>
        <end position="129"/>
    </location>
</feature>
<evidence type="ECO:0000256" key="2">
    <source>
        <dbReference type="PROSITE-ProRule" id="PRU00047"/>
    </source>
</evidence>
<protein>
    <recommendedName>
        <fullName evidence="4">CCHC-type domain-containing protein</fullName>
    </recommendedName>
</protein>
<dbReference type="PANTHER" id="PTHR37984:SF5">
    <property type="entry name" value="PROTEIN NYNRIN-LIKE"/>
    <property type="match status" value="1"/>
</dbReference>
<comment type="caution">
    <text evidence="5">The sequence shown here is derived from an EMBL/GenBank/DDBJ whole genome shotgun (WGS) entry which is preliminary data.</text>
</comment>
<evidence type="ECO:0000313" key="5">
    <source>
        <dbReference type="EMBL" id="MBW0566714.1"/>
    </source>
</evidence>
<keyword evidence="1" id="KW-0507">mRNA processing</keyword>
<dbReference type="InterPro" id="IPR043128">
    <property type="entry name" value="Rev_trsase/Diguanyl_cyclase"/>
</dbReference>
<reference evidence="5" key="1">
    <citation type="submission" date="2021-03" db="EMBL/GenBank/DDBJ databases">
        <title>Draft genome sequence of rust myrtle Austropuccinia psidii MF-1, a brazilian biotype.</title>
        <authorList>
            <person name="Quecine M.C."/>
            <person name="Pachon D.M.R."/>
            <person name="Bonatelli M.L."/>
            <person name="Correr F.H."/>
            <person name="Franceschini L.M."/>
            <person name="Leite T.F."/>
            <person name="Margarido G.R.A."/>
            <person name="Almeida C.A."/>
            <person name="Ferrarezi J.A."/>
            <person name="Labate C.A."/>
        </authorList>
    </citation>
    <scope>NUCLEOTIDE SEQUENCE</scope>
    <source>
        <strain evidence="5">MF-1</strain>
    </source>
</reference>
<dbReference type="SUPFAM" id="SSF56672">
    <property type="entry name" value="DNA/RNA polymerases"/>
    <property type="match status" value="1"/>
</dbReference>
<dbReference type="InterPro" id="IPR050951">
    <property type="entry name" value="Retrovirus_Pol_polyprotein"/>
</dbReference>
<evidence type="ECO:0000313" key="6">
    <source>
        <dbReference type="Proteomes" id="UP000765509"/>
    </source>
</evidence>
<dbReference type="EMBL" id="AVOT02079569">
    <property type="protein sequence ID" value="MBW0566714.1"/>
    <property type="molecule type" value="Genomic_DNA"/>
</dbReference>
<gene>
    <name evidence="5" type="ORF">O181_106429</name>
</gene>
<name>A0A9Q3JRC9_9BASI</name>
<evidence type="ECO:0000259" key="4">
    <source>
        <dbReference type="PROSITE" id="PS50158"/>
    </source>
</evidence>
<evidence type="ECO:0000256" key="1">
    <source>
        <dbReference type="ARBA" id="ARBA00022664"/>
    </source>
</evidence>
<dbReference type="InterPro" id="IPR036875">
    <property type="entry name" value="Znf_CCHC_sf"/>
</dbReference>
<feature type="region of interest" description="Disordered" evidence="3">
    <location>
        <begin position="138"/>
        <end position="164"/>
    </location>
</feature>
<dbReference type="PROSITE" id="PS50158">
    <property type="entry name" value="ZF_CCHC"/>
    <property type="match status" value="1"/>
</dbReference>
<dbReference type="GO" id="GO:0003676">
    <property type="term" value="F:nucleic acid binding"/>
    <property type="evidence" value="ECO:0007669"/>
    <property type="project" value="InterPro"/>
</dbReference>
<dbReference type="SUPFAM" id="SSF57756">
    <property type="entry name" value="Retrovirus zinc finger-like domains"/>
    <property type="match status" value="1"/>
</dbReference>
<sequence>MENPFAESIFNIERDRPMSQFLKQKDRLTALHPDMSEKMVHKMISRKCGGDIEHSIRRRCIEPCSKEDYINAMEDITTRTKIGRNWYKPPIDNKSSGKPISKPNKPQDRAPLKCHKCGSTPHLANNCPKKTRINEIEIEKVEDTKETNDVSLHESDSEPSENKVPDKLSIENIYFSLEVTEVHTHLPQYSDEFMDLIHVQNAKMQKNKPSRGKVYTAGSSCITNIVINNKEAKINLDSGTFCTLVGKSYLERIYTNCQHREAFASDNEPLGTIKGHEVERPYPPLLRRPAYPASPRAREALENHSNDLMKLGVLRKVGHNEEEEVTTPVIITWHNDKSRMVGDLRALNTYTIPDRYSIPRIYGTLTQLSKARFITSMDALKGFHKNSLTPHSRKLLRIISNCGI</sequence>
<proteinExistence type="predicted"/>
<keyword evidence="6" id="KW-1185">Reference proteome</keyword>
<organism evidence="5 6">
    <name type="scientific">Austropuccinia psidii MF-1</name>
    <dbReference type="NCBI Taxonomy" id="1389203"/>
    <lineage>
        <taxon>Eukaryota</taxon>
        <taxon>Fungi</taxon>
        <taxon>Dikarya</taxon>
        <taxon>Basidiomycota</taxon>
        <taxon>Pucciniomycotina</taxon>
        <taxon>Pucciniomycetes</taxon>
        <taxon>Pucciniales</taxon>
        <taxon>Sphaerophragmiaceae</taxon>
        <taxon>Austropuccinia</taxon>
    </lineage>
</organism>
<dbReference type="Gene3D" id="3.10.10.10">
    <property type="entry name" value="HIV Type 1 Reverse Transcriptase, subunit A, domain 1"/>
    <property type="match status" value="1"/>
</dbReference>
<dbReference type="PANTHER" id="PTHR37984">
    <property type="entry name" value="PROTEIN CBG26694"/>
    <property type="match status" value="1"/>
</dbReference>
<dbReference type="Gene3D" id="3.30.70.270">
    <property type="match status" value="1"/>
</dbReference>
<keyword evidence="2" id="KW-0862">Zinc</keyword>
<evidence type="ECO:0000256" key="3">
    <source>
        <dbReference type="SAM" id="MobiDB-lite"/>
    </source>
</evidence>
<dbReference type="GO" id="GO:0008270">
    <property type="term" value="F:zinc ion binding"/>
    <property type="evidence" value="ECO:0007669"/>
    <property type="project" value="UniProtKB-KW"/>
</dbReference>
<keyword evidence="2" id="KW-0479">Metal-binding</keyword>
<dbReference type="InterPro" id="IPR001878">
    <property type="entry name" value="Znf_CCHC"/>
</dbReference>
<dbReference type="GO" id="GO:0006397">
    <property type="term" value="P:mRNA processing"/>
    <property type="evidence" value="ECO:0007669"/>
    <property type="project" value="UniProtKB-KW"/>
</dbReference>
<dbReference type="AlphaFoldDB" id="A0A9Q3JRC9"/>
<keyword evidence="2" id="KW-0863">Zinc-finger</keyword>